<dbReference type="Pfam" id="PF04542">
    <property type="entry name" value="Sigma70_r2"/>
    <property type="match status" value="1"/>
</dbReference>
<dbReference type="Pfam" id="PF08281">
    <property type="entry name" value="Sigma70_r4_2"/>
    <property type="match status" value="1"/>
</dbReference>
<name>A0A1X7HVT0_9SPHI</name>
<proteinExistence type="inferred from homology"/>
<dbReference type="InterPro" id="IPR039425">
    <property type="entry name" value="RNA_pol_sigma-70-like"/>
</dbReference>
<dbReference type="PANTHER" id="PTHR43133">
    <property type="entry name" value="RNA POLYMERASE ECF-TYPE SIGMA FACTO"/>
    <property type="match status" value="1"/>
</dbReference>
<gene>
    <name evidence="7" type="ORF">SAMN05660862_0106</name>
</gene>
<keyword evidence="8" id="KW-1185">Reference proteome</keyword>
<dbReference type="InterPro" id="IPR036388">
    <property type="entry name" value="WH-like_DNA-bd_sf"/>
</dbReference>
<accession>A0A1X7HVT0</accession>
<sequence length="192" mass="22368">MSESILVENLRKGSQEGFVAVYHYFYKPLNFFVLRYLKNAEQAEEILADVFMKVWTRRTDFESAESLRAFLYIAAKHASLNAIRDQKKDFLSIPVTEIQELLSEDSDVFTKMVHVELIQAIFMEAERLPERQKEVFKMTYQEDKTVDEIAEALAISPDAVYTNRSRAVSTLRHLLKAKNALLFTAFLYLLQR</sequence>
<organism evidence="7 8">
    <name type="scientific">Sphingobacterium psychroaquaticum</name>
    <dbReference type="NCBI Taxonomy" id="561061"/>
    <lineage>
        <taxon>Bacteria</taxon>
        <taxon>Pseudomonadati</taxon>
        <taxon>Bacteroidota</taxon>
        <taxon>Sphingobacteriia</taxon>
        <taxon>Sphingobacteriales</taxon>
        <taxon>Sphingobacteriaceae</taxon>
        <taxon>Sphingobacterium</taxon>
    </lineage>
</organism>
<evidence type="ECO:0000313" key="7">
    <source>
        <dbReference type="EMBL" id="SMG06027.1"/>
    </source>
</evidence>
<dbReference type="AlphaFoldDB" id="A0A1X7HVT0"/>
<protein>
    <submittedName>
        <fullName evidence="7">RNA polymerase sigma-70 factor, ECF subfamily</fullName>
    </submittedName>
</protein>
<dbReference type="Gene3D" id="1.10.10.10">
    <property type="entry name" value="Winged helix-like DNA-binding domain superfamily/Winged helix DNA-binding domain"/>
    <property type="match status" value="1"/>
</dbReference>
<dbReference type="GO" id="GO:0003677">
    <property type="term" value="F:DNA binding"/>
    <property type="evidence" value="ECO:0007669"/>
    <property type="project" value="InterPro"/>
</dbReference>
<evidence type="ECO:0000256" key="1">
    <source>
        <dbReference type="ARBA" id="ARBA00010641"/>
    </source>
</evidence>
<dbReference type="RefSeq" id="WP_085471091.1">
    <property type="nucleotide sequence ID" value="NZ_FXAU01000001.1"/>
</dbReference>
<dbReference type="NCBIfam" id="TIGR02937">
    <property type="entry name" value="sigma70-ECF"/>
    <property type="match status" value="1"/>
</dbReference>
<dbReference type="GO" id="GO:0006352">
    <property type="term" value="P:DNA-templated transcription initiation"/>
    <property type="evidence" value="ECO:0007669"/>
    <property type="project" value="InterPro"/>
</dbReference>
<keyword evidence="3" id="KW-0731">Sigma factor</keyword>
<keyword evidence="2" id="KW-0805">Transcription regulation</keyword>
<evidence type="ECO:0000313" key="8">
    <source>
        <dbReference type="Proteomes" id="UP000192980"/>
    </source>
</evidence>
<evidence type="ECO:0000256" key="4">
    <source>
        <dbReference type="ARBA" id="ARBA00023163"/>
    </source>
</evidence>
<feature type="domain" description="RNA polymerase sigma factor 70 region 4 type 2" evidence="6">
    <location>
        <begin position="126"/>
        <end position="170"/>
    </location>
</feature>
<dbReference type="STRING" id="561061.SAMN05660862_0106"/>
<evidence type="ECO:0000256" key="3">
    <source>
        <dbReference type="ARBA" id="ARBA00023082"/>
    </source>
</evidence>
<dbReference type="InterPro" id="IPR013324">
    <property type="entry name" value="RNA_pol_sigma_r3/r4-like"/>
</dbReference>
<dbReference type="Gene3D" id="1.10.1740.10">
    <property type="match status" value="1"/>
</dbReference>
<dbReference type="SUPFAM" id="SSF88946">
    <property type="entry name" value="Sigma2 domain of RNA polymerase sigma factors"/>
    <property type="match status" value="1"/>
</dbReference>
<dbReference type="InterPro" id="IPR013249">
    <property type="entry name" value="RNA_pol_sigma70_r4_t2"/>
</dbReference>
<reference evidence="7 8" key="1">
    <citation type="submission" date="2017-04" db="EMBL/GenBank/DDBJ databases">
        <authorList>
            <person name="Afonso C.L."/>
            <person name="Miller P.J."/>
            <person name="Scott M.A."/>
            <person name="Spackman E."/>
            <person name="Goraichik I."/>
            <person name="Dimitrov K.M."/>
            <person name="Suarez D.L."/>
            <person name="Swayne D.E."/>
        </authorList>
    </citation>
    <scope>NUCLEOTIDE SEQUENCE [LARGE SCALE GENOMIC DNA]</scope>
    <source>
        <strain evidence="7 8">DSM 22418</strain>
    </source>
</reference>
<evidence type="ECO:0000259" key="6">
    <source>
        <dbReference type="Pfam" id="PF08281"/>
    </source>
</evidence>
<evidence type="ECO:0000256" key="2">
    <source>
        <dbReference type="ARBA" id="ARBA00023015"/>
    </source>
</evidence>
<dbReference type="InterPro" id="IPR013325">
    <property type="entry name" value="RNA_pol_sigma_r2"/>
</dbReference>
<dbReference type="GO" id="GO:0016987">
    <property type="term" value="F:sigma factor activity"/>
    <property type="evidence" value="ECO:0007669"/>
    <property type="project" value="UniProtKB-KW"/>
</dbReference>
<evidence type="ECO:0000259" key="5">
    <source>
        <dbReference type="Pfam" id="PF04542"/>
    </source>
</evidence>
<dbReference type="InterPro" id="IPR007627">
    <property type="entry name" value="RNA_pol_sigma70_r2"/>
</dbReference>
<dbReference type="SUPFAM" id="SSF88659">
    <property type="entry name" value="Sigma3 and sigma4 domains of RNA polymerase sigma factors"/>
    <property type="match status" value="1"/>
</dbReference>
<dbReference type="Proteomes" id="UP000192980">
    <property type="component" value="Unassembled WGS sequence"/>
</dbReference>
<dbReference type="PANTHER" id="PTHR43133:SF46">
    <property type="entry name" value="RNA POLYMERASE SIGMA-70 FACTOR ECF SUBFAMILY"/>
    <property type="match status" value="1"/>
</dbReference>
<dbReference type="EMBL" id="FXAU01000001">
    <property type="protein sequence ID" value="SMG06027.1"/>
    <property type="molecule type" value="Genomic_DNA"/>
</dbReference>
<keyword evidence="4" id="KW-0804">Transcription</keyword>
<comment type="similarity">
    <text evidence="1">Belongs to the sigma-70 factor family. ECF subfamily.</text>
</comment>
<dbReference type="InterPro" id="IPR014284">
    <property type="entry name" value="RNA_pol_sigma-70_dom"/>
</dbReference>
<feature type="domain" description="RNA polymerase sigma-70 region 2" evidence="5">
    <location>
        <begin position="24"/>
        <end position="88"/>
    </location>
</feature>
<dbReference type="OrthoDB" id="656273at2"/>